<dbReference type="Proteomes" id="UP000614239">
    <property type="component" value="Unassembled WGS sequence"/>
</dbReference>
<evidence type="ECO:0000313" key="3">
    <source>
        <dbReference type="EMBL" id="GGO96647.1"/>
    </source>
</evidence>
<organism evidence="3 4">
    <name type="scientific">Actinomyces gaoshouyii</name>
    <dbReference type="NCBI Taxonomy" id="1960083"/>
    <lineage>
        <taxon>Bacteria</taxon>
        <taxon>Bacillati</taxon>
        <taxon>Actinomycetota</taxon>
        <taxon>Actinomycetes</taxon>
        <taxon>Actinomycetales</taxon>
        <taxon>Actinomycetaceae</taxon>
        <taxon>Actinomyces</taxon>
    </lineage>
</organism>
<dbReference type="AlphaFoldDB" id="A0A8H9LL50"/>
<accession>A0A8H9LL50</accession>
<dbReference type="RefSeq" id="WP_080461873.1">
    <property type="nucleotide sequence ID" value="NZ_BMNJ01000002.1"/>
</dbReference>
<dbReference type="PANTHER" id="PTHR47307">
    <property type="entry name" value="GLUTATHIONE-REGULATED POTASSIUM-EFFLUX SYSTEM ANCILLARY PROTEIN KEFG"/>
    <property type="match status" value="1"/>
</dbReference>
<dbReference type="OrthoDB" id="9798454at2"/>
<evidence type="ECO:0000256" key="1">
    <source>
        <dbReference type="ARBA" id="ARBA00023002"/>
    </source>
</evidence>
<reference evidence="3" key="2">
    <citation type="submission" date="2020-09" db="EMBL/GenBank/DDBJ databases">
        <authorList>
            <person name="Sun Q."/>
            <person name="Zhou Y."/>
        </authorList>
    </citation>
    <scope>NUCLEOTIDE SEQUENCE</scope>
    <source>
        <strain evidence="3">CGMCC 4.7372</strain>
    </source>
</reference>
<evidence type="ECO:0000313" key="4">
    <source>
        <dbReference type="Proteomes" id="UP000614239"/>
    </source>
</evidence>
<gene>
    <name evidence="3" type="ORF">GCM10011612_07360</name>
</gene>
<dbReference type="EMBL" id="BMNJ01000002">
    <property type="protein sequence ID" value="GGO96647.1"/>
    <property type="molecule type" value="Genomic_DNA"/>
</dbReference>
<keyword evidence="4" id="KW-1185">Reference proteome</keyword>
<dbReference type="InterPro" id="IPR029039">
    <property type="entry name" value="Flavoprotein-like_sf"/>
</dbReference>
<reference evidence="3" key="1">
    <citation type="journal article" date="2014" name="Int. J. Syst. Evol. Microbiol.">
        <title>Complete genome sequence of Corynebacterium casei LMG S-19264T (=DSM 44701T), isolated from a smear-ripened cheese.</title>
        <authorList>
            <consortium name="US DOE Joint Genome Institute (JGI-PGF)"/>
            <person name="Walter F."/>
            <person name="Albersmeier A."/>
            <person name="Kalinowski J."/>
            <person name="Ruckert C."/>
        </authorList>
    </citation>
    <scope>NUCLEOTIDE SEQUENCE</scope>
    <source>
        <strain evidence="3">CGMCC 4.7372</strain>
    </source>
</reference>
<dbReference type="Pfam" id="PF02525">
    <property type="entry name" value="Flavodoxin_2"/>
    <property type="match status" value="1"/>
</dbReference>
<dbReference type="InterPro" id="IPR003680">
    <property type="entry name" value="Flavodoxin_fold"/>
</dbReference>
<comment type="caution">
    <text evidence="3">The sequence shown here is derived from an EMBL/GenBank/DDBJ whole genome shotgun (WGS) entry which is preliminary data.</text>
</comment>
<dbReference type="GO" id="GO:0003955">
    <property type="term" value="F:NAD(P)H dehydrogenase (quinone) activity"/>
    <property type="evidence" value="ECO:0007669"/>
    <property type="project" value="TreeGrafter"/>
</dbReference>
<dbReference type="InterPro" id="IPR046980">
    <property type="entry name" value="KefG/KefF"/>
</dbReference>
<dbReference type="SUPFAM" id="SSF52218">
    <property type="entry name" value="Flavoproteins"/>
    <property type="match status" value="1"/>
</dbReference>
<dbReference type="GO" id="GO:0009055">
    <property type="term" value="F:electron transfer activity"/>
    <property type="evidence" value="ECO:0007669"/>
    <property type="project" value="TreeGrafter"/>
</dbReference>
<sequence>MPRVLIVSGHTGQGGSVANATILDELSDRMPGAVVVPLADLYGEDFHIDVTSEQAKLEAADVVVLQFPVFWYSMPSLLQRWVEQVFVHGWSHGSTGDRLRGKRLIISLTTGAPGPAYAPEGATGHTIEELCAPIEATCRLVGMEIVGTIWTDGVSYQSRTDPDALASIKDRAAEHAERVIALVEGL</sequence>
<dbReference type="Gene3D" id="3.40.50.360">
    <property type="match status" value="1"/>
</dbReference>
<protein>
    <submittedName>
        <fullName evidence="3">NAD(P)H dehydrogenase</fullName>
    </submittedName>
</protein>
<dbReference type="PANTHER" id="PTHR47307:SF1">
    <property type="entry name" value="GLUTATHIONE-REGULATED POTASSIUM-EFFLUX SYSTEM ANCILLARY PROTEIN KEFG"/>
    <property type="match status" value="1"/>
</dbReference>
<proteinExistence type="predicted"/>
<evidence type="ECO:0000259" key="2">
    <source>
        <dbReference type="Pfam" id="PF02525"/>
    </source>
</evidence>
<keyword evidence="1" id="KW-0560">Oxidoreductase</keyword>
<feature type="domain" description="Flavodoxin-like fold" evidence="2">
    <location>
        <begin position="3"/>
        <end position="175"/>
    </location>
</feature>
<name>A0A8H9LL50_9ACTO</name>
<dbReference type="GO" id="GO:0010181">
    <property type="term" value="F:FMN binding"/>
    <property type="evidence" value="ECO:0007669"/>
    <property type="project" value="TreeGrafter"/>
</dbReference>